<evidence type="ECO:0000256" key="2">
    <source>
        <dbReference type="ARBA" id="ARBA00022833"/>
    </source>
</evidence>
<keyword evidence="3" id="KW-0805">Transcription regulation</keyword>
<dbReference type="InterPro" id="IPR007219">
    <property type="entry name" value="XnlR_reg_dom"/>
</dbReference>
<evidence type="ECO:0000256" key="5">
    <source>
        <dbReference type="ARBA" id="ARBA00023163"/>
    </source>
</evidence>
<keyword evidence="5" id="KW-0804">Transcription</keyword>
<dbReference type="GO" id="GO:0006351">
    <property type="term" value="P:DNA-templated transcription"/>
    <property type="evidence" value="ECO:0007669"/>
    <property type="project" value="InterPro"/>
</dbReference>
<protein>
    <recommendedName>
        <fullName evidence="7">Xylanolytic transcriptional activator regulatory domain-containing protein</fullName>
    </recommendedName>
</protein>
<reference evidence="8" key="1">
    <citation type="journal article" date="2016" name="Proc. Natl. Acad. Sci. U.S.A.">
        <title>Lipid metabolic changes in an early divergent fungus govern the establishment of a mutualistic symbiosis with endobacteria.</title>
        <authorList>
            <person name="Lastovetsky O.A."/>
            <person name="Gaspar M.L."/>
            <person name="Mondo S.J."/>
            <person name="LaButti K.M."/>
            <person name="Sandor L."/>
            <person name="Grigoriev I.V."/>
            <person name="Henry S.A."/>
            <person name="Pawlowska T.E."/>
        </authorList>
    </citation>
    <scope>NUCLEOTIDE SEQUENCE [LARGE SCALE GENOMIC DNA]</scope>
    <source>
        <strain evidence="8">ATCC 52814</strain>
    </source>
</reference>
<feature type="domain" description="Xylanolytic transcriptional activator regulatory" evidence="7">
    <location>
        <begin position="264"/>
        <end position="333"/>
    </location>
</feature>
<dbReference type="VEuPathDB" id="FungiDB:BCV72DRAFT_224926"/>
<dbReference type="PANTHER" id="PTHR31313:SF81">
    <property type="entry name" value="TY1 ENHANCER ACTIVATOR"/>
    <property type="match status" value="1"/>
</dbReference>
<keyword evidence="4" id="KW-0238">DNA-binding</keyword>
<evidence type="ECO:0000256" key="1">
    <source>
        <dbReference type="ARBA" id="ARBA00022723"/>
    </source>
</evidence>
<gene>
    <name evidence="8" type="ORF">BCV72DRAFT_224926</name>
</gene>
<dbReference type="GO" id="GO:0003677">
    <property type="term" value="F:DNA binding"/>
    <property type="evidence" value="ECO:0007669"/>
    <property type="project" value="UniProtKB-KW"/>
</dbReference>
<dbReference type="InterPro" id="IPR051615">
    <property type="entry name" value="Transcr_Regulatory_Elem"/>
</dbReference>
<name>A0A1X0R8T2_RHIZD</name>
<dbReference type="GO" id="GO:0008270">
    <property type="term" value="F:zinc ion binding"/>
    <property type="evidence" value="ECO:0007669"/>
    <property type="project" value="InterPro"/>
</dbReference>
<evidence type="ECO:0000259" key="7">
    <source>
        <dbReference type="SMART" id="SM00906"/>
    </source>
</evidence>
<accession>A0A1X0R8T2</accession>
<dbReference type="CDD" id="cd12148">
    <property type="entry name" value="fungal_TF_MHR"/>
    <property type="match status" value="1"/>
</dbReference>
<evidence type="ECO:0000256" key="3">
    <source>
        <dbReference type="ARBA" id="ARBA00023015"/>
    </source>
</evidence>
<dbReference type="AlphaFoldDB" id="A0A1X0R8T2"/>
<organism evidence="8">
    <name type="scientific">Rhizopus microsporus var. microsporus</name>
    <dbReference type="NCBI Taxonomy" id="86635"/>
    <lineage>
        <taxon>Eukaryota</taxon>
        <taxon>Fungi</taxon>
        <taxon>Fungi incertae sedis</taxon>
        <taxon>Mucoromycota</taxon>
        <taxon>Mucoromycotina</taxon>
        <taxon>Mucoromycetes</taxon>
        <taxon>Mucorales</taxon>
        <taxon>Mucorineae</taxon>
        <taxon>Rhizopodaceae</taxon>
        <taxon>Rhizopus</taxon>
    </lineage>
</organism>
<dbReference type="EMBL" id="KV921888">
    <property type="protein sequence ID" value="ORE08423.1"/>
    <property type="molecule type" value="Genomic_DNA"/>
</dbReference>
<dbReference type="Pfam" id="PF04082">
    <property type="entry name" value="Fungal_trans"/>
    <property type="match status" value="1"/>
</dbReference>
<proteinExistence type="predicted"/>
<evidence type="ECO:0000313" key="8">
    <source>
        <dbReference type="EMBL" id="ORE08423.1"/>
    </source>
</evidence>
<evidence type="ECO:0000256" key="4">
    <source>
        <dbReference type="ARBA" id="ARBA00023125"/>
    </source>
</evidence>
<sequence length="681" mass="77341">MPKRGPPKSYTESVENRLQRVEKALKSIATPVVNRVFDDSLKSKDPCNQIASTEACTVSISAPYTTDYLSSQVDRFTINEIGQAVYVNDLRSRVDRVSNMYVQQPSGYYDTQIDASSVCDSPLSSAAASFTSNMSPLEMPIKDQSALGKQNLSDIEPLIEIYFEHVHKHIPIVHKQILLKQMHNSTSTGPSRLLLYAMCAVASKWSPDQTNQNHLIPPGYTYYQKALGLLDDFLDIPRVSTVQALILIIKYQDYFQRVGYFHRSHAFLGLAAQMCLDLGLSEVEGDGVDAEISKRTFWAVFMYDLFMSIEQGRATYFDASKCTTGYPALMSDESSTFEDAILNQNVFIQLSKILSVTYSVVRRLTVRRQAQNNQVTKEQLVEEQSWLFSIHTHLENFYYEISQDAHTSLGENQTIQDPSTGLLHLTYHFCIILLHQSYIDKQLDRSEYDFLPYPHRKLCANAASDITSIAEALWQRFSIGTFTALPRGIQHMIHCLSAAATIHRYEIMHEENRSSKDTANRQYVATIHLMKILSKQSPSLETVKCFENPVGSVQSVKKRASFASLHNRSVSPVAHAKSRPLSMTFVESQSHLPYMAYPMQPMPSNDSRFSYPLQSFPTSGPSYLYYSKLSPYQLEGQDNNDEHLISPTYADQFSYNPIPNMSELFLMDDENQMTQDMMIEM</sequence>
<dbReference type="SMART" id="SM00906">
    <property type="entry name" value="Fungal_trans"/>
    <property type="match status" value="1"/>
</dbReference>
<dbReference type="PANTHER" id="PTHR31313">
    <property type="entry name" value="TY1 ENHANCER ACTIVATOR"/>
    <property type="match status" value="1"/>
</dbReference>
<evidence type="ECO:0000256" key="6">
    <source>
        <dbReference type="ARBA" id="ARBA00023242"/>
    </source>
</evidence>
<keyword evidence="1" id="KW-0479">Metal-binding</keyword>
<keyword evidence="2" id="KW-0862">Zinc</keyword>
<keyword evidence="6" id="KW-0539">Nucleus</keyword>
<dbReference type="Proteomes" id="UP000242414">
    <property type="component" value="Unassembled WGS sequence"/>
</dbReference>
<dbReference type="OrthoDB" id="2283631at2759"/>